<reference evidence="2 3" key="1">
    <citation type="submission" date="2020-01" db="EMBL/GenBank/DDBJ databases">
        <authorList>
            <person name="Gupta K D."/>
        </authorList>
    </citation>
    <scope>NUCLEOTIDE SEQUENCE [LARGE SCALE GENOMIC DNA]</scope>
</reference>
<proteinExistence type="predicted"/>
<evidence type="ECO:0000313" key="2">
    <source>
        <dbReference type="EMBL" id="CAA7268280.1"/>
    </source>
</evidence>
<evidence type="ECO:0000313" key="3">
    <source>
        <dbReference type="Proteomes" id="UP000467700"/>
    </source>
</evidence>
<accession>A0A8S0WFS3</accession>
<sequence>MQSVSILTIYEEPALCYAGTLKIPRNMDVKGLRGRVHRQLHKHFAQRDHEFVKADILHPNPDAILLATDQSSFAAFEDGDKVIHFEESDQLYAFVPAAFKNETSGRPSTAAAGVSLTALQLNQLQSLVIDPMGRRIQELQHKNAAAQERRNQDVAKEREQKAKVKKELKEAETLHETTVLEMAKQRSDQFGLLMARMDRMEVEHREMDERLRCEKDELEERLRCENDELEERLRGEKEELEARLRNEKDGLEDRLMSEIKDLKEQVGELENALTSALIDQDLTPMHCIRLRALLDDVQGDLAKAVSAHANPPPGLTPNDAGTSWAWRALLDAESKHDGARIKYARSLLKNLPQFASLHDSDAAMTVICQRRSAIRRLGNDMAHRSLKGANQISDLRGAVVEENGKLAGFLKRRCSWGWESFLNFGTQTQPAAS</sequence>
<protein>
    <submittedName>
        <fullName evidence="2">Uncharacterized protein</fullName>
    </submittedName>
</protein>
<evidence type="ECO:0000256" key="1">
    <source>
        <dbReference type="SAM" id="Coils"/>
    </source>
</evidence>
<dbReference type="AlphaFoldDB" id="A0A8S0WFS3"/>
<keyword evidence="1" id="KW-0175">Coiled coil</keyword>
<organism evidence="2 3">
    <name type="scientific">Cyclocybe aegerita</name>
    <name type="common">Black poplar mushroom</name>
    <name type="synonym">Agrocybe aegerita</name>
    <dbReference type="NCBI Taxonomy" id="1973307"/>
    <lineage>
        <taxon>Eukaryota</taxon>
        <taxon>Fungi</taxon>
        <taxon>Dikarya</taxon>
        <taxon>Basidiomycota</taxon>
        <taxon>Agaricomycotina</taxon>
        <taxon>Agaricomycetes</taxon>
        <taxon>Agaricomycetidae</taxon>
        <taxon>Agaricales</taxon>
        <taxon>Agaricineae</taxon>
        <taxon>Bolbitiaceae</taxon>
        <taxon>Cyclocybe</taxon>
    </lineage>
</organism>
<keyword evidence="3" id="KW-1185">Reference proteome</keyword>
<dbReference type="Proteomes" id="UP000467700">
    <property type="component" value="Unassembled WGS sequence"/>
</dbReference>
<dbReference type="EMBL" id="CACVBS010000067">
    <property type="protein sequence ID" value="CAA7268280.1"/>
    <property type="molecule type" value="Genomic_DNA"/>
</dbReference>
<comment type="caution">
    <text evidence="2">The sequence shown here is derived from an EMBL/GenBank/DDBJ whole genome shotgun (WGS) entry which is preliminary data.</text>
</comment>
<gene>
    <name evidence="2" type="ORF">AAE3_LOCUS10524</name>
</gene>
<name>A0A8S0WFS3_CYCAE</name>
<feature type="coiled-coil region" evidence="1">
    <location>
        <begin position="136"/>
        <end position="279"/>
    </location>
</feature>